<dbReference type="Gene3D" id="1.10.579.10">
    <property type="entry name" value="DNA Cyclobutane Dipyrimidine Photolyase, subunit A, domain 3"/>
    <property type="match status" value="1"/>
</dbReference>
<proteinExistence type="inferred from homology"/>
<evidence type="ECO:0000313" key="8">
    <source>
        <dbReference type="Proteomes" id="UP001198571"/>
    </source>
</evidence>
<organism evidence="7 8">
    <name type="scientific">Pseudogemmobacter faecipullorum</name>
    <dbReference type="NCBI Taxonomy" id="2755041"/>
    <lineage>
        <taxon>Bacteria</taxon>
        <taxon>Pseudomonadati</taxon>
        <taxon>Pseudomonadota</taxon>
        <taxon>Alphaproteobacteria</taxon>
        <taxon>Rhodobacterales</taxon>
        <taxon>Paracoccaceae</taxon>
        <taxon>Pseudogemmobacter</taxon>
    </lineage>
</organism>
<dbReference type="InterPro" id="IPR036155">
    <property type="entry name" value="Crypto/Photolyase_N_sf"/>
</dbReference>
<dbReference type="Pfam" id="PF03441">
    <property type="entry name" value="FAD_binding_7"/>
    <property type="match status" value="1"/>
</dbReference>
<accession>A0ABS8CRK7</accession>
<dbReference type="InterPro" id="IPR005101">
    <property type="entry name" value="Cryptochr/Photolyase_FAD-bd"/>
</dbReference>
<keyword evidence="4 5" id="KW-0274">FAD</keyword>
<evidence type="ECO:0000256" key="4">
    <source>
        <dbReference type="ARBA" id="ARBA00022827"/>
    </source>
</evidence>
<gene>
    <name evidence="7" type="ORF">H0485_18725</name>
</gene>
<evidence type="ECO:0000256" key="5">
    <source>
        <dbReference type="RuleBase" id="RU004182"/>
    </source>
</evidence>
<dbReference type="InterPro" id="IPR006050">
    <property type="entry name" value="DNA_photolyase_N"/>
</dbReference>
<keyword evidence="3 5" id="KW-0285">Flavoprotein</keyword>
<dbReference type="Gene3D" id="1.25.40.80">
    <property type="match status" value="1"/>
</dbReference>
<keyword evidence="5" id="KW-0157">Chromophore</keyword>
<evidence type="ECO:0000256" key="2">
    <source>
        <dbReference type="ARBA" id="ARBA00001974"/>
    </source>
</evidence>
<dbReference type="InterPro" id="IPR036134">
    <property type="entry name" value="Crypto/Photolyase_FAD-like_sf"/>
</dbReference>
<dbReference type="PANTHER" id="PTHR11455">
    <property type="entry name" value="CRYPTOCHROME"/>
    <property type="match status" value="1"/>
</dbReference>
<dbReference type="InterPro" id="IPR002081">
    <property type="entry name" value="Cryptochrome/DNA_photolyase_1"/>
</dbReference>
<protein>
    <submittedName>
        <fullName evidence="7">Deoxyribodipyrimidine photo-lyase</fullName>
    </submittedName>
</protein>
<comment type="similarity">
    <text evidence="5">Belongs to the DNA photolyase family.</text>
</comment>
<dbReference type="Pfam" id="PF00875">
    <property type="entry name" value="DNA_photolyase"/>
    <property type="match status" value="1"/>
</dbReference>
<dbReference type="PANTHER" id="PTHR11455:SF9">
    <property type="entry name" value="CRYPTOCHROME CIRCADIAN CLOCK 5 ISOFORM X1"/>
    <property type="match status" value="1"/>
</dbReference>
<dbReference type="PRINTS" id="PR00147">
    <property type="entry name" value="DNAPHOTLYASE"/>
</dbReference>
<feature type="domain" description="Photolyase/cryptochrome alpha/beta" evidence="6">
    <location>
        <begin position="5"/>
        <end position="131"/>
    </location>
</feature>
<dbReference type="Gene3D" id="3.40.50.620">
    <property type="entry name" value="HUPs"/>
    <property type="match status" value="1"/>
</dbReference>
<comment type="caution">
    <text evidence="7">The sequence shown here is derived from an EMBL/GenBank/DDBJ whole genome shotgun (WGS) entry which is preliminary data.</text>
</comment>
<dbReference type="SUPFAM" id="SSF48173">
    <property type="entry name" value="Cryptochrome/photolyase FAD-binding domain"/>
    <property type="match status" value="1"/>
</dbReference>
<dbReference type="SUPFAM" id="SSF52425">
    <property type="entry name" value="Cryptochrome/photolyase, N-terminal domain"/>
    <property type="match status" value="1"/>
</dbReference>
<dbReference type="RefSeq" id="WP_226937455.1">
    <property type="nucleotide sequence ID" value="NZ_JACDXX010000026.1"/>
</dbReference>
<dbReference type="EMBL" id="JACDXX010000026">
    <property type="protein sequence ID" value="MCB5412024.1"/>
    <property type="molecule type" value="Genomic_DNA"/>
</dbReference>
<evidence type="ECO:0000259" key="6">
    <source>
        <dbReference type="PROSITE" id="PS51645"/>
    </source>
</evidence>
<evidence type="ECO:0000256" key="1">
    <source>
        <dbReference type="ARBA" id="ARBA00001932"/>
    </source>
</evidence>
<comment type="cofactor">
    <cofactor evidence="2">
        <name>FAD</name>
        <dbReference type="ChEBI" id="CHEBI:57692"/>
    </cofactor>
</comment>
<dbReference type="InterPro" id="IPR014729">
    <property type="entry name" value="Rossmann-like_a/b/a_fold"/>
</dbReference>
<dbReference type="PROSITE" id="PS51645">
    <property type="entry name" value="PHR_CRY_ALPHA_BETA"/>
    <property type="match status" value="1"/>
</dbReference>
<comment type="cofactor">
    <cofactor evidence="1">
        <name>(6R)-5,10-methylene-5,6,7,8-tetrahydrofolate</name>
        <dbReference type="ChEBI" id="CHEBI:15636"/>
    </cofactor>
</comment>
<name>A0ABS8CRK7_9RHOB</name>
<evidence type="ECO:0000313" key="7">
    <source>
        <dbReference type="EMBL" id="MCB5412024.1"/>
    </source>
</evidence>
<reference evidence="7 8" key="1">
    <citation type="submission" date="2020-07" db="EMBL/GenBank/DDBJ databases">
        <title>Pseudogemmobacter sp. nov., isolated from poultry manure in Taiwan.</title>
        <authorList>
            <person name="Lin S.-Y."/>
            <person name="Tang Y.-S."/>
            <person name="Young C.-C."/>
        </authorList>
    </citation>
    <scope>NUCLEOTIDE SEQUENCE [LARGE SCALE GENOMIC DNA]</scope>
    <source>
        <strain evidence="7 8">CC-YST710</strain>
    </source>
</reference>
<keyword evidence="8" id="KW-1185">Reference proteome</keyword>
<dbReference type="Proteomes" id="UP001198571">
    <property type="component" value="Unassembled WGS sequence"/>
</dbReference>
<sequence>MTTPAPALYWLSRDFRFSDNAALNAALGHGPVLVVFLLDRQTREQGAASRWRLQRALEVFDAGLKRRSGQGVMILRGEAEEVFPALVQLTGARMVHQNDWPSPQMRQAQSHLREALRSVAGELKLYTGHLLASPQRIRTGQGGAFRVFTPFARALRRAGADRPRPDAPRQFAAAEPPAEVHGLTVLPLSGLNLAPDLHRGAAVLERFALPAGEAAAFERLDQFFDRAGPYPEARDRPDIDACSGLSEHLALGEISPRSLWALASLRAEADSAPGPGGAAAAGVEKFLSEVIWREFAWHLLLEDPQLTSLPWRRDWSGFPWRGEGEDLQRWQRGETGIALVDAGLREMWVTGRMHNRVRMVVASWLTKHLLIDWRLGLRHFENCLTDWDPASNAMNWQWVAGCGPDASPFFRIFNPETQAAKFDPKGQYRARWLAGWQGGRTTPEAAAFLASLPSDWRVSAPWAGASGALLQSGRSRALEEYRRFKDSDADSPGAAAESERLNFLRDFI</sequence>
<evidence type="ECO:0000256" key="3">
    <source>
        <dbReference type="ARBA" id="ARBA00022630"/>
    </source>
</evidence>